<feature type="chain" id="PRO_5015511366" description="Secreted protein" evidence="2">
    <location>
        <begin position="24"/>
        <end position="116"/>
    </location>
</feature>
<name>A0A2T4CD41_TRILO</name>
<dbReference type="Proteomes" id="UP000240760">
    <property type="component" value="Unassembled WGS sequence"/>
</dbReference>
<evidence type="ECO:0000256" key="1">
    <source>
        <dbReference type="SAM" id="MobiDB-lite"/>
    </source>
</evidence>
<evidence type="ECO:0008006" key="5">
    <source>
        <dbReference type="Google" id="ProtNLM"/>
    </source>
</evidence>
<sequence>MATVLRGCMLMSMFCILHRYMRCMHVQRVLPDTGDAWEVIRRPARASADFYRQGGAPPRLCGTIGLVMSSWEASHSLLQACIHLCPSATDEDDNSTTQTTLSRIRHCSTPHTDHHS</sequence>
<organism evidence="3 4">
    <name type="scientific">Trichoderma longibrachiatum ATCC 18648</name>
    <dbReference type="NCBI Taxonomy" id="983965"/>
    <lineage>
        <taxon>Eukaryota</taxon>
        <taxon>Fungi</taxon>
        <taxon>Dikarya</taxon>
        <taxon>Ascomycota</taxon>
        <taxon>Pezizomycotina</taxon>
        <taxon>Sordariomycetes</taxon>
        <taxon>Hypocreomycetidae</taxon>
        <taxon>Hypocreales</taxon>
        <taxon>Hypocreaceae</taxon>
        <taxon>Trichoderma</taxon>
    </lineage>
</organism>
<evidence type="ECO:0000313" key="3">
    <source>
        <dbReference type="EMBL" id="PTB79448.1"/>
    </source>
</evidence>
<dbReference type="AlphaFoldDB" id="A0A2T4CD41"/>
<feature type="region of interest" description="Disordered" evidence="1">
    <location>
        <begin position="88"/>
        <end position="116"/>
    </location>
</feature>
<evidence type="ECO:0000256" key="2">
    <source>
        <dbReference type="SAM" id="SignalP"/>
    </source>
</evidence>
<feature type="signal peptide" evidence="2">
    <location>
        <begin position="1"/>
        <end position="23"/>
    </location>
</feature>
<protein>
    <recommendedName>
        <fullName evidence="5">Secreted protein</fullName>
    </recommendedName>
</protein>
<proteinExistence type="predicted"/>
<evidence type="ECO:0000313" key="4">
    <source>
        <dbReference type="Proteomes" id="UP000240760"/>
    </source>
</evidence>
<accession>A0A2T4CD41</accession>
<keyword evidence="2" id="KW-0732">Signal</keyword>
<gene>
    <name evidence="3" type="ORF">M440DRAFT_238281</name>
</gene>
<keyword evidence="4" id="KW-1185">Reference proteome</keyword>
<reference evidence="3 4" key="1">
    <citation type="submission" date="2016-07" db="EMBL/GenBank/DDBJ databases">
        <title>Multiple horizontal gene transfer events from other fungi enriched the ability of initially mycotrophic Trichoderma (Ascomycota) to feed on dead plant biomass.</title>
        <authorList>
            <consortium name="DOE Joint Genome Institute"/>
            <person name="Aerts A."/>
            <person name="Atanasova L."/>
            <person name="Chenthamara K."/>
            <person name="Zhang J."/>
            <person name="Grujic M."/>
            <person name="Henrissat B."/>
            <person name="Kuo A."/>
            <person name="Salamov A."/>
            <person name="Lipzen A."/>
            <person name="Labutti K."/>
            <person name="Barry K."/>
            <person name="Miao Y."/>
            <person name="Rahimi M.J."/>
            <person name="Shen Q."/>
            <person name="Grigoriev I.V."/>
            <person name="Kubicek C.P."/>
            <person name="Druzhinina I.S."/>
        </authorList>
    </citation>
    <scope>NUCLEOTIDE SEQUENCE [LARGE SCALE GENOMIC DNA]</scope>
    <source>
        <strain evidence="3 4">ATCC 18648</strain>
    </source>
</reference>
<dbReference type="EMBL" id="KZ679128">
    <property type="protein sequence ID" value="PTB79448.1"/>
    <property type="molecule type" value="Genomic_DNA"/>
</dbReference>